<evidence type="ECO:0000256" key="1">
    <source>
        <dbReference type="SAM" id="SignalP"/>
    </source>
</evidence>
<feature type="domain" description="DUF5977" evidence="2">
    <location>
        <begin position="1234"/>
        <end position="1296"/>
    </location>
</feature>
<keyword evidence="4" id="KW-1185">Reference proteome</keyword>
<reference evidence="3 4" key="1">
    <citation type="submission" date="2021-04" db="EMBL/GenBank/DDBJ databases">
        <title>Chitinophaga sp. nov., isolated from the rhizosphere soil.</title>
        <authorList>
            <person name="He S."/>
        </authorList>
    </citation>
    <scope>NUCLEOTIDE SEQUENCE [LARGE SCALE GENOMIC DNA]</scope>
    <source>
        <strain evidence="3 4">2R12</strain>
    </source>
</reference>
<evidence type="ECO:0000259" key="2">
    <source>
        <dbReference type="Pfam" id="PF19404"/>
    </source>
</evidence>
<keyword evidence="1" id="KW-0732">Signal</keyword>
<dbReference type="RefSeq" id="WP_211972382.1">
    <property type="nucleotide sequence ID" value="NZ_JAGTXB010000003.1"/>
</dbReference>
<dbReference type="InterPro" id="IPR046020">
    <property type="entry name" value="DUF5977"/>
</dbReference>
<dbReference type="Proteomes" id="UP000676386">
    <property type="component" value="Unassembled WGS sequence"/>
</dbReference>
<accession>A0ABS5IWG0</accession>
<organism evidence="3 4">
    <name type="scientific">Chitinophaga hostae</name>
    <dbReference type="NCBI Taxonomy" id="2831022"/>
    <lineage>
        <taxon>Bacteria</taxon>
        <taxon>Pseudomonadati</taxon>
        <taxon>Bacteroidota</taxon>
        <taxon>Chitinophagia</taxon>
        <taxon>Chitinophagales</taxon>
        <taxon>Chitinophagaceae</taxon>
        <taxon>Chitinophaga</taxon>
    </lineage>
</organism>
<feature type="signal peptide" evidence="1">
    <location>
        <begin position="1"/>
        <end position="22"/>
    </location>
</feature>
<evidence type="ECO:0000313" key="4">
    <source>
        <dbReference type="Proteomes" id="UP000676386"/>
    </source>
</evidence>
<dbReference type="Pfam" id="PF19404">
    <property type="entry name" value="DUF5977"/>
    <property type="match status" value="1"/>
</dbReference>
<comment type="caution">
    <text evidence="3">The sequence shown here is derived from an EMBL/GenBank/DDBJ whole genome shotgun (WGS) entry which is preliminary data.</text>
</comment>
<feature type="chain" id="PRO_5047094370" description="DUF5977 domain-containing protein" evidence="1">
    <location>
        <begin position="23"/>
        <end position="1352"/>
    </location>
</feature>
<evidence type="ECO:0000313" key="3">
    <source>
        <dbReference type="EMBL" id="MBS0027279.1"/>
    </source>
</evidence>
<protein>
    <recommendedName>
        <fullName evidence="2">DUF5977 domain-containing protein</fullName>
    </recommendedName>
</protein>
<sequence>MLRKCYPFILLFQLILVSTVRGQVDLPTGKANFSLPIFNYSDGGRLSFNISLDYTGGGGILVNQIPSSVGLGWNLIAGGVITRHVIGEPDDQVEGTYGGIKKGAGFMVPYFPRTAPLSKRAGFVPLVPNTGPDDEYQPDFDVQRDFQQDIFEFQFGGRSGRFIISDDQHLLTMDNSKLKIEKREVAVPADGNVITTINKFIITDEAGIRYTFSACDRSNLIKYKKGRQLTATTGQSVTVPYFDVSDYSIRTSWYLTEIKDPLSGHKITFNYTDYHLQYLIGYEGVYTTSTIDGQTKSAAQSLPLWFSGTKKRLTDITMADGRTVVSMIYHDGELADLPGEKALKQIVVKNDSKVISGYQFGYEYFFNDSTRAFDFSFAPEELKYARLCLKTVQKTGLVNYPDAPYTFSYYNKYGTHYVPGRALMERDHWGYSNGHLYAQNYNTADDCLSSIKLLTTEFNRQVFQSPGACVGMLKSVQYPTGGKLLYEYENNDALSAGVKKLCGGIRVNKTTLYDMVDTTKKIIKQYRYINADGTSSGWGYEVPIYNEVNYTNFVLPPSGSGLKAGNIIFTTAFTTNFIPVIYSAWSFGGVQGLGSFIGSNLFFMIVTAIITDILTPSPSLRQLAATNTQTFSHHAAMNNELPHLYKRVVVYEGDTTNNIGKMVYLFTSPDDFPITVPVQSQPYAEKSRCLPWVYGLPKITQEYSKSNKLLSEITYSYSPQSIVTGNTNVAWKPKTVLMCPEYAFSSYSPVIELYSDQYTPLFGRTSVSSITRKDYDSTGNFSQLLTSYTYNPSNLLPSKVNTVNSVGDTIETATYFPKDYDSNNLPVHKAFSDLNMISMPVAIETWQKNSTGQKLTGASVTEFKFQANGDIKPEQLHVLESGTPLLATVTGPFTGASLNRIPAFIKQQQVNNFDGEGNLVHTFKPDGMEIGYKWGYGGQTGEGKQKVTAFIQNAHAAHIDKKGVSGPVTNNSLIVTDNSTQSATITLSQPGTIYLHLEDYQSYDGALVDYTLTGGSPVRNYSGTLCYVNVVYRMEDPYNSFADSFPRHKFFADLPAGTYTLTAKKKYQYNAFKLGYTYFIDPGANTTTEFSYEGFEDSPYTGTIKPYAGNGCKLGDYTTTFTIPNSRSYRVDYRYLSGGKWLYNAKPYTNAMTLSDGDAIDEVRIYPVDAVISTVTYDPVFGPTSESDLNGNTIFREYDYQGRPSFIRDQDGNILQRFCYNYAGQPEDCGGKSYGNIAISQTFTANCGPGYTPGQYTYTVAAGTYTADDQSAANVLAMQDVVKNGQKNADQSGGCVCVGPLRKEIGGQCVAGVREDFVQEVEGGARCRAAYWYSYPDGTHSAAVLGAYVNCP</sequence>
<dbReference type="EMBL" id="JAGTXB010000003">
    <property type="protein sequence ID" value="MBS0027279.1"/>
    <property type="molecule type" value="Genomic_DNA"/>
</dbReference>
<name>A0ABS5IWG0_9BACT</name>
<proteinExistence type="predicted"/>
<gene>
    <name evidence="3" type="ORF">KE626_08155</name>
</gene>